<name>A0ABY6TWR5_BIOOC</name>
<dbReference type="EMBL" id="CABFNS010000692">
    <property type="protein sequence ID" value="VUC22767.1"/>
    <property type="molecule type" value="Genomic_DNA"/>
</dbReference>
<proteinExistence type="predicted"/>
<comment type="caution">
    <text evidence="4">The sequence shown here is derived from an EMBL/GenBank/DDBJ whole genome shotgun (WGS) entry which is preliminary data.</text>
</comment>
<dbReference type="PANTHER" id="PTHR48081">
    <property type="entry name" value="AB HYDROLASE SUPERFAMILY PROTEIN C4A8.06C"/>
    <property type="match status" value="1"/>
</dbReference>
<reference evidence="4 5" key="1">
    <citation type="submission" date="2019-06" db="EMBL/GenBank/DDBJ databases">
        <authorList>
            <person name="Broberg M."/>
        </authorList>
    </citation>
    <scope>NUCLEOTIDE SEQUENCE [LARGE SCALE GENOMIC DNA]</scope>
</reference>
<dbReference type="Proteomes" id="UP000766486">
    <property type="component" value="Unassembled WGS sequence"/>
</dbReference>
<dbReference type="InterPro" id="IPR013094">
    <property type="entry name" value="AB_hydrolase_3"/>
</dbReference>
<evidence type="ECO:0000259" key="3">
    <source>
        <dbReference type="Pfam" id="PF07859"/>
    </source>
</evidence>
<sequence length="326" mass="35802">MNRREFTFKAIHSEGHITANVFFIFDDKKASKPLAILYHGGAFTVGSKEMIPQTQIQKLVVDWGWIVVAPDYRLCPTISLYEGPITDALDAYNWSILSLPDILRKEGVGNVDTQRVMSGGYSAGGTLALLTARGVQPPSVIVDFYGSKYLTDEQFFSPLPSLANLPTFDEKFLAKVFEEDAPTSSALSLEDPKTEGFQGPTKSTQPPGLPPIDFSVPRNAWLFDSLKRGTLFQNIVPDKDFNRVEPTNGFSENFPPTIFVHGTADQSVDVSLTIRAHQDLKEKGGRGHLFLVDGADHGFDSSLKPGDKAFESVLAALELAKGYVEN</sequence>
<dbReference type="InterPro" id="IPR050300">
    <property type="entry name" value="GDXG_lipolytic_enzyme"/>
</dbReference>
<dbReference type="SUPFAM" id="SSF53474">
    <property type="entry name" value="alpha/beta-Hydrolases"/>
    <property type="match status" value="1"/>
</dbReference>
<evidence type="ECO:0000256" key="1">
    <source>
        <dbReference type="ARBA" id="ARBA00022801"/>
    </source>
</evidence>
<dbReference type="Pfam" id="PF07859">
    <property type="entry name" value="Abhydrolase_3"/>
    <property type="match status" value="1"/>
</dbReference>
<gene>
    <name evidence="4" type="ORF">CLO192961_LOCUS94410</name>
</gene>
<protein>
    <recommendedName>
        <fullName evidence="3">Alpha/beta hydrolase fold-3 domain-containing protein</fullName>
    </recommendedName>
</protein>
<evidence type="ECO:0000256" key="2">
    <source>
        <dbReference type="SAM" id="MobiDB-lite"/>
    </source>
</evidence>
<dbReference type="Gene3D" id="3.40.50.1820">
    <property type="entry name" value="alpha/beta hydrolase"/>
    <property type="match status" value="1"/>
</dbReference>
<keyword evidence="5" id="KW-1185">Reference proteome</keyword>
<dbReference type="PANTHER" id="PTHR48081:SF3">
    <property type="entry name" value="ALPHA_BETA HYDROLASE FOLD-3 DOMAIN-CONTAINING PROTEIN"/>
    <property type="match status" value="1"/>
</dbReference>
<organism evidence="4 5">
    <name type="scientific">Bionectria ochroleuca</name>
    <name type="common">Gliocladium roseum</name>
    <dbReference type="NCBI Taxonomy" id="29856"/>
    <lineage>
        <taxon>Eukaryota</taxon>
        <taxon>Fungi</taxon>
        <taxon>Dikarya</taxon>
        <taxon>Ascomycota</taxon>
        <taxon>Pezizomycotina</taxon>
        <taxon>Sordariomycetes</taxon>
        <taxon>Hypocreomycetidae</taxon>
        <taxon>Hypocreales</taxon>
        <taxon>Bionectriaceae</taxon>
        <taxon>Clonostachys</taxon>
    </lineage>
</organism>
<dbReference type="InterPro" id="IPR029058">
    <property type="entry name" value="AB_hydrolase_fold"/>
</dbReference>
<evidence type="ECO:0000313" key="5">
    <source>
        <dbReference type="Proteomes" id="UP000766486"/>
    </source>
</evidence>
<keyword evidence="1" id="KW-0378">Hydrolase</keyword>
<evidence type="ECO:0000313" key="4">
    <source>
        <dbReference type="EMBL" id="VUC22767.1"/>
    </source>
</evidence>
<feature type="region of interest" description="Disordered" evidence="2">
    <location>
        <begin position="184"/>
        <end position="210"/>
    </location>
</feature>
<feature type="domain" description="Alpha/beta hydrolase fold-3" evidence="3">
    <location>
        <begin position="36"/>
        <end position="134"/>
    </location>
</feature>
<accession>A0ABY6TWR5</accession>